<organism>
    <name type="scientific">Culex quinquefasciatus</name>
    <name type="common">Southern house mosquito</name>
    <name type="synonym">Culex pungens</name>
    <dbReference type="NCBI Taxonomy" id="7176"/>
    <lineage>
        <taxon>Eukaryota</taxon>
        <taxon>Metazoa</taxon>
        <taxon>Ecdysozoa</taxon>
        <taxon>Arthropoda</taxon>
        <taxon>Hexapoda</taxon>
        <taxon>Insecta</taxon>
        <taxon>Pterygota</taxon>
        <taxon>Neoptera</taxon>
        <taxon>Endopterygota</taxon>
        <taxon>Diptera</taxon>
        <taxon>Nematocera</taxon>
        <taxon>Culicoidea</taxon>
        <taxon>Culicidae</taxon>
        <taxon>Culicinae</taxon>
        <taxon>Culicini</taxon>
        <taxon>Culex</taxon>
        <taxon>Culex</taxon>
    </lineage>
</organism>
<name>B0XG11_CULQU</name>
<gene>
    <name evidence="4" type="primary">6052291</name>
    <name evidence="3" type="ORF">CpipJ_CPIJ018320</name>
</gene>
<proteinExistence type="predicted"/>
<evidence type="ECO:0000313" key="3">
    <source>
        <dbReference type="EMBL" id="EDS27169.1"/>
    </source>
</evidence>
<dbReference type="VEuPathDB" id="VectorBase:CQUJHB007679"/>
<dbReference type="OrthoDB" id="6478865at2759"/>
<dbReference type="PANTHER" id="PTHR21261">
    <property type="entry name" value="BEAT PROTEIN"/>
    <property type="match status" value="1"/>
</dbReference>
<dbReference type="eggNOG" id="ENOG502S1P4">
    <property type="taxonomic scope" value="Eukaryota"/>
</dbReference>
<dbReference type="PANTHER" id="PTHR21261:SF2">
    <property type="entry name" value="GH04238P-RELATED"/>
    <property type="match status" value="1"/>
</dbReference>
<dbReference type="InParanoid" id="B0XG11"/>
<reference evidence="4" key="2">
    <citation type="submission" date="2021-02" db="UniProtKB">
        <authorList>
            <consortium name="EnsemblMetazoa"/>
        </authorList>
    </citation>
    <scope>IDENTIFICATION</scope>
    <source>
        <strain evidence="4">JHB</strain>
    </source>
</reference>
<evidence type="ECO:0000313" key="4">
    <source>
        <dbReference type="EnsemblMetazoa" id="CPIJ018320-PA"/>
    </source>
</evidence>
<feature type="domain" description="Ig-like" evidence="2">
    <location>
        <begin position="82"/>
        <end position="196"/>
    </location>
</feature>
<sequence>MLSRGRFHRLRLFAEMMNSSSVPVMVSYCNGVKITRLSVPRAYVLTNYHREHSVASNELYGDGRGRALYGRYGESPDEDEDPQQQPVRSASTSAGGHSGEHLVMDCEYEIDPDEKGFVLKWFFNSKPIYQWIPPGRAPSGMNFMKNQVNRSYTVSDREMHKHRALALVQPLRNFTGEYACVVSTFETEDIRSASMVVIATEGRINK</sequence>
<dbReference type="HOGENOM" id="CLU_1435536_0_0_1"/>
<dbReference type="PROSITE" id="PS50835">
    <property type="entry name" value="IG_LIKE"/>
    <property type="match status" value="1"/>
</dbReference>
<dbReference type="AlphaFoldDB" id="B0XG11"/>
<reference evidence="3" key="1">
    <citation type="submission" date="2007-03" db="EMBL/GenBank/DDBJ databases">
        <title>Annotation of Culex pipiens quinquefasciatus.</title>
        <authorList>
            <consortium name="The Broad Institute Genome Sequencing Platform"/>
            <person name="Atkinson P.W."/>
            <person name="Hemingway J."/>
            <person name="Christensen B.M."/>
            <person name="Higgs S."/>
            <person name="Kodira C."/>
            <person name="Hannick L."/>
            <person name="Megy K."/>
            <person name="O'Leary S."/>
            <person name="Pearson M."/>
            <person name="Haas B.J."/>
            <person name="Mauceli E."/>
            <person name="Wortman J.R."/>
            <person name="Lee N.H."/>
            <person name="Guigo R."/>
            <person name="Stanke M."/>
            <person name="Alvarado L."/>
            <person name="Amedeo P."/>
            <person name="Antoine C.H."/>
            <person name="Arensburger P."/>
            <person name="Bidwell S.L."/>
            <person name="Crawford M."/>
            <person name="Camaro F."/>
            <person name="Devon K."/>
            <person name="Engels R."/>
            <person name="Hammond M."/>
            <person name="Howarth C."/>
            <person name="Koehrsen M."/>
            <person name="Lawson D."/>
            <person name="Montgomery P."/>
            <person name="Nene V."/>
            <person name="Nusbaum C."/>
            <person name="Puiu D."/>
            <person name="Romero-Severson J."/>
            <person name="Severson D.W."/>
            <person name="Shumway M."/>
            <person name="Sisk P."/>
            <person name="Stolte C."/>
            <person name="Zeng Q."/>
            <person name="Eisenstadt E."/>
            <person name="Fraser-Liggett C."/>
            <person name="Strausberg R."/>
            <person name="Galagan J."/>
            <person name="Birren B."/>
            <person name="Collins F.H."/>
        </authorList>
    </citation>
    <scope>NUCLEOTIDE SEQUENCE [LARGE SCALE GENOMIC DNA]</scope>
    <source>
        <strain evidence="3">JHB</strain>
    </source>
</reference>
<protein>
    <recommendedName>
        <fullName evidence="2">Ig-like domain-containing protein</fullName>
    </recommendedName>
</protein>
<dbReference type="VEuPathDB" id="VectorBase:CPIJ018320"/>
<evidence type="ECO:0000259" key="2">
    <source>
        <dbReference type="PROSITE" id="PS50835"/>
    </source>
</evidence>
<dbReference type="KEGG" id="cqu:CpipJ_CPIJ018320"/>
<dbReference type="EMBL" id="DS232979">
    <property type="protein sequence ID" value="EDS27169.1"/>
    <property type="molecule type" value="Genomic_DNA"/>
</dbReference>
<dbReference type="OMA" id="MDCEYEI"/>
<evidence type="ECO:0000313" key="5">
    <source>
        <dbReference type="Proteomes" id="UP000002320"/>
    </source>
</evidence>
<evidence type="ECO:0000256" key="1">
    <source>
        <dbReference type="SAM" id="MobiDB-lite"/>
    </source>
</evidence>
<dbReference type="EnsemblMetazoa" id="CPIJ018320-RA">
    <property type="protein sequence ID" value="CPIJ018320-PA"/>
    <property type="gene ID" value="CPIJ018320"/>
</dbReference>
<dbReference type="InterPro" id="IPR007110">
    <property type="entry name" value="Ig-like_dom"/>
</dbReference>
<accession>B0XG11</accession>
<dbReference type="InterPro" id="IPR036179">
    <property type="entry name" value="Ig-like_dom_sf"/>
</dbReference>
<dbReference type="Proteomes" id="UP000002320">
    <property type="component" value="Unassembled WGS sequence"/>
</dbReference>
<keyword evidence="5" id="KW-1185">Reference proteome</keyword>
<dbReference type="SUPFAM" id="SSF48726">
    <property type="entry name" value="Immunoglobulin"/>
    <property type="match status" value="1"/>
</dbReference>
<feature type="compositionally biased region" description="Polar residues" evidence="1">
    <location>
        <begin position="83"/>
        <end position="95"/>
    </location>
</feature>
<dbReference type="STRING" id="7176.B0XG11"/>
<feature type="region of interest" description="Disordered" evidence="1">
    <location>
        <begin position="70"/>
        <end position="98"/>
    </location>
</feature>